<evidence type="ECO:0000313" key="2">
    <source>
        <dbReference type="EMBL" id="MCY7007219.1"/>
    </source>
</evidence>
<feature type="transmembrane region" description="Helical" evidence="1">
    <location>
        <begin position="18"/>
        <end position="36"/>
    </location>
</feature>
<dbReference type="PANTHER" id="PTHR39174">
    <property type="entry name" value="INNER MEMBRANE PROTEIN-RELATED"/>
    <property type="match status" value="1"/>
</dbReference>
<reference evidence="2" key="1">
    <citation type="submission" date="2022-09" db="EMBL/GenBank/DDBJ databases">
        <authorList>
            <person name="Zoaiter M."/>
        </authorList>
    </citation>
    <scope>NUCLEOTIDE SEQUENCE</scope>
    <source>
        <strain evidence="2">DSM 19848</strain>
    </source>
</reference>
<comment type="caution">
    <text evidence="2">The sequence shown here is derived from an EMBL/GenBank/DDBJ whole genome shotgun (WGS) entry which is preliminary data.</text>
</comment>
<gene>
    <name evidence="2" type="ORF">OCK72_00980</name>
</gene>
<dbReference type="Proteomes" id="UP001062738">
    <property type="component" value="Unassembled WGS sequence"/>
</dbReference>
<evidence type="ECO:0000256" key="1">
    <source>
        <dbReference type="SAM" id="Phobius"/>
    </source>
</evidence>
<dbReference type="EMBL" id="JAOXXL010000002">
    <property type="protein sequence ID" value="MCY7007219.1"/>
    <property type="molecule type" value="Genomic_DNA"/>
</dbReference>
<feature type="transmembrane region" description="Helical" evidence="1">
    <location>
        <begin position="56"/>
        <end position="80"/>
    </location>
</feature>
<dbReference type="InterPro" id="IPR010398">
    <property type="entry name" value="DUF997"/>
</dbReference>
<keyword evidence="3" id="KW-1185">Reference proteome</keyword>
<accession>A0ABT4DIW6</accession>
<dbReference type="PANTHER" id="PTHR39174:SF1">
    <property type="entry name" value="INNER MEMBRANE PROTEIN"/>
    <property type="match status" value="1"/>
</dbReference>
<dbReference type="Pfam" id="PF06196">
    <property type="entry name" value="DUF997"/>
    <property type="match status" value="1"/>
</dbReference>
<sequence>MSRNNGKNSISKQVNKEVLITIMLYLLYFVWWYYFAYEYSSDNVEEYKYILGLPEWFFYSCVLGLIFINILVYVCIKFFFKDVDFEKYNENNDSDQK</sequence>
<keyword evidence="1" id="KW-0472">Membrane</keyword>
<evidence type="ECO:0000313" key="3">
    <source>
        <dbReference type="Proteomes" id="UP001062738"/>
    </source>
</evidence>
<name>A0ABT4DIW6_FUSSI</name>
<organism evidence="2 3">
    <name type="scientific">Fusobacterium simiae</name>
    <dbReference type="NCBI Taxonomy" id="855"/>
    <lineage>
        <taxon>Bacteria</taxon>
        <taxon>Fusobacteriati</taxon>
        <taxon>Fusobacteriota</taxon>
        <taxon>Fusobacteriia</taxon>
        <taxon>Fusobacteriales</taxon>
        <taxon>Fusobacteriaceae</taxon>
        <taxon>Fusobacterium</taxon>
    </lineage>
</organism>
<keyword evidence="1" id="KW-1133">Transmembrane helix</keyword>
<dbReference type="RefSeq" id="WP_029759008.1">
    <property type="nucleotide sequence ID" value="NZ_JAOXXL010000002.1"/>
</dbReference>
<proteinExistence type="predicted"/>
<keyword evidence="1" id="KW-0812">Transmembrane</keyword>
<protein>
    <submittedName>
        <fullName evidence="2">YhdT family protein</fullName>
    </submittedName>
</protein>